<gene>
    <name evidence="1" type="ORF">AA0115_g6743</name>
</gene>
<name>A0AB37WGD7_9PLEO</name>
<organism evidence="1 2">
    <name type="scientific">Alternaria tenuissima</name>
    <dbReference type="NCBI Taxonomy" id="119927"/>
    <lineage>
        <taxon>Eukaryota</taxon>
        <taxon>Fungi</taxon>
        <taxon>Dikarya</taxon>
        <taxon>Ascomycota</taxon>
        <taxon>Pezizomycotina</taxon>
        <taxon>Dothideomycetes</taxon>
        <taxon>Pleosporomycetidae</taxon>
        <taxon>Pleosporales</taxon>
        <taxon>Pleosporineae</taxon>
        <taxon>Pleosporaceae</taxon>
        <taxon>Alternaria</taxon>
        <taxon>Alternaria sect. Alternaria</taxon>
        <taxon>Alternaria alternata complex</taxon>
    </lineage>
</organism>
<reference evidence="1" key="2">
    <citation type="journal article" date="2019" name="bioRxiv">
        <title>Genomics, evolutionary history and diagnostics of the Alternaria alternata species group including apple and Asian pear pathotypes.</title>
        <authorList>
            <person name="Armitage A.D."/>
            <person name="Cockerton H.M."/>
            <person name="Sreenivasaprasad S."/>
            <person name="Woodhall J.W."/>
            <person name="Lane C.R."/>
            <person name="Harrison R.J."/>
            <person name="Clarkson J.P."/>
        </authorList>
    </citation>
    <scope>NUCLEOTIDE SEQUENCE</scope>
    <source>
        <strain evidence="1">FERA 1164</strain>
    </source>
</reference>
<sequence>MLHLQSVRFLIPYEHIRNTTARSLTSKYSAVNSSGWPCLVSAATVAIGLLMHSISISATHQAITNVLDATSTALPGRTYSTTFVKKAAVLLVRAAMMEVDHTGFLNLKSTWTM</sequence>
<evidence type="ECO:0000313" key="2">
    <source>
        <dbReference type="Proteomes" id="UP000292340"/>
    </source>
</evidence>
<protein>
    <submittedName>
        <fullName evidence="1">Uncharacterized protein</fullName>
    </submittedName>
</protein>
<dbReference type="EMBL" id="PDXB01000015">
    <property type="protein sequence ID" value="RYN27282.1"/>
    <property type="molecule type" value="Genomic_DNA"/>
</dbReference>
<reference evidence="1" key="1">
    <citation type="submission" date="2017-10" db="EMBL/GenBank/DDBJ databases">
        <authorList>
            <person name="Armitage A.D."/>
            <person name="Barbara D.J."/>
            <person name="Woodhall J.W."/>
            <person name="Sreenivasaprasad S."/>
            <person name="Lane C.R."/>
            <person name="Clarkson J.P."/>
            <person name="Harrison R.J."/>
        </authorList>
    </citation>
    <scope>NUCLEOTIDE SEQUENCE</scope>
    <source>
        <strain evidence="1">FERA 1164</strain>
    </source>
</reference>
<dbReference type="AlphaFoldDB" id="A0AB37WGD7"/>
<accession>A0AB37WGD7</accession>
<evidence type="ECO:0000313" key="1">
    <source>
        <dbReference type="EMBL" id="RYN27282.1"/>
    </source>
</evidence>
<proteinExistence type="predicted"/>
<dbReference type="Proteomes" id="UP000292340">
    <property type="component" value="Unassembled WGS sequence"/>
</dbReference>
<comment type="caution">
    <text evidence="1">The sequence shown here is derived from an EMBL/GenBank/DDBJ whole genome shotgun (WGS) entry which is preliminary data.</text>
</comment>